<evidence type="ECO:0000259" key="3">
    <source>
        <dbReference type="PROSITE" id="PS51755"/>
    </source>
</evidence>
<dbReference type="PROSITE" id="PS51755">
    <property type="entry name" value="OMPR_PHOB"/>
    <property type="match status" value="1"/>
</dbReference>
<protein>
    <submittedName>
        <fullName evidence="4">Winged helix-turn-helix domain-containing protein</fullName>
    </submittedName>
</protein>
<dbReference type="InterPro" id="IPR019734">
    <property type="entry name" value="TPR_rpt"/>
</dbReference>
<comment type="caution">
    <text evidence="4">The sequence shown here is derived from an EMBL/GenBank/DDBJ whole genome shotgun (WGS) entry which is preliminary data.</text>
</comment>
<reference evidence="4 5" key="1">
    <citation type="submission" date="2022-10" db="EMBL/GenBank/DDBJ databases">
        <title>Roseococcus glaciei nov., sp. nov., isolated from glacier.</title>
        <authorList>
            <person name="Liu Q."/>
            <person name="Xin Y.-H."/>
        </authorList>
    </citation>
    <scope>NUCLEOTIDE SEQUENCE [LARGE SCALE GENOMIC DNA]</scope>
    <source>
        <strain evidence="4 5">MDT2-1-1</strain>
    </source>
</reference>
<dbReference type="Gene3D" id="1.10.10.10">
    <property type="entry name" value="Winged helix-like DNA-binding domain superfamily/Winged helix DNA-binding domain"/>
    <property type="match status" value="1"/>
</dbReference>
<dbReference type="EMBL" id="JAPFQI010000028">
    <property type="protein sequence ID" value="MCW8088168.1"/>
    <property type="molecule type" value="Genomic_DNA"/>
</dbReference>
<evidence type="ECO:0000256" key="1">
    <source>
        <dbReference type="ARBA" id="ARBA00023125"/>
    </source>
</evidence>
<dbReference type="Gene3D" id="1.25.40.10">
    <property type="entry name" value="Tetratricopeptide repeat domain"/>
    <property type="match status" value="2"/>
</dbReference>
<dbReference type="InterPro" id="IPR036388">
    <property type="entry name" value="WH-like_DNA-bd_sf"/>
</dbReference>
<dbReference type="InterPro" id="IPR051677">
    <property type="entry name" value="AfsR-DnrI-RedD_regulator"/>
</dbReference>
<keyword evidence="1 2" id="KW-0238">DNA-binding</keyword>
<dbReference type="SMART" id="SM00028">
    <property type="entry name" value="TPR"/>
    <property type="match status" value="4"/>
</dbReference>
<dbReference type="CDD" id="cd00383">
    <property type="entry name" value="trans_reg_C"/>
    <property type="match status" value="1"/>
</dbReference>
<dbReference type="InterPro" id="IPR016032">
    <property type="entry name" value="Sig_transdc_resp-reg_C-effctor"/>
</dbReference>
<dbReference type="PANTHER" id="PTHR35807">
    <property type="entry name" value="TRANSCRIPTIONAL REGULATOR REDD-RELATED"/>
    <property type="match status" value="1"/>
</dbReference>
<organism evidence="4 5">
    <name type="scientific">Sabulicella glaciei</name>
    <dbReference type="NCBI Taxonomy" id="2984948"/>
    <lineage>
        <taxon>Bacteria</taxon>
        <taxon>Pseudomonadati</taxon>
        <taxon>Pseudomonadota</taxon>
        <taxon>Alphaproteobacteria</taxon>
        <taxon>Acetobacterales</taxon>
        <taxon>Acetobacteraceae</taxon>
        <taxon>Sabulicella</taxon>
    </lineage>
</organism>
<dbReference type="SUPFAM" id="SSF48452">
    <property type="entry name" value="TPR-like"/>
    <property type="match status" value="1"/>
</dbReference>
<evidence type="ECO:0000313" key="5">
    <source>
        <dbReference type="Proteomes" id="UP001526430"/>
    </source>
</evidence>
<dbReference type="InterPro" id="IPR001867">
    <property type="entry name" value="OmpR/PhoB-type_DNA-bd"/>
</dbReference>
<evidence type="ECO:0000313" key="4">
    <source>
        <dbReference type="EMBL" id="MCW8088168.1"/>
    </source>
</evidence>
<keyword evidence="5" id="KW-1185">Reference proteome</keyword>
<dbReference type="Pfam" id="PF13432">
    <property type="entry name" value="TPR_16"/>
    <property type="match status" value="3"/>
</dbReference>
<gene>
    <name evidence="4" type="ORF">OF850_21465</name>
</gene>
<name>A0ABT3P184_9PROT</name>
<sequence length="523" mass="55587">MSEELVFGRFVLCPRRRSLHADGVPIELGARAFDLLAALALSNGRLLSKDELMSLAWPGLAVEENNLHVQIGAVRRALGDARDAVINVPGRGYRFGLPLRDAQAAPAPVRLSLAVLSFLSIGVDPAAEALAEGVTDSLTTDLSRALHGGLVVSRTSASAYRGRAASTRQIGEELQVRYVLEGSVALDASRIRVNAQLIDAGADLHVWAERFDQPRDANLLVAQDVIVARLTRLVALQAVLAEAQRIGAGTLADPMALTLRAQGTAISSRMSAEGVAAARELYERALTLDPGNAQALAGLATVEASAVTNGYTSPAERPARVARAEILANKALAAHPGHLGALQVRAVVLRIQGRFADAIVAARAVLERCPGDPPTCREIGLSHLYLGETEASLEWFRLAELSGPQDPGRWTWLQGLGRALLHAGRAAEAVSVLRALVECHPDWAFGHGLLAVALDRTGQRDAAAERFAEFVRRAPLAEARRPALMAPVPPERQGAAYRAGDAALAEDFAAMEQVHEEASRSLA</sequence>
<dbReference type="Pfam" id="PF00486">
    <property type="entry name" value="Trans_reg_C"/>
    <property type="match status" value="1"/>
</dbReference>
<feature type="DNA-binding region" description="OmpR/PhoB-type" evidence="2">
    <location>
        <begin position="2"/>
        <end position="97"/>
    </location>
</feature>
<accession>A0ABT3P184</accession>
<dbReference type="SUPFAM" id="SSF46894">
    <property type="entry name" value="C-terminal effector domain of the bipartite response regulators"/>
    <property type="match status" value="1"/>
</dbReference>
<feature type="domain" description="OmpR/PhoB-type" evidence="3">
    <location>
        <begin position="2"/>
        <end position="97"/>
    </location>
</feature>
<evidence type="ECO:0000256" key="2">
    <source>
        <dbReference type="PROSITE-ProRule" id="PRU01091"/>
    </source>
</evidence>
<dbReference type="Proteomes" id="UP001526430">
    <property type="component" value="Unassembled WGS sequence"/>
</dbReference>
<dbReference type="RefSeq" id="WP_301592369.1">
    <property type="nucleotide sequence ID" value="NZ_JAPFQI010000028.1"/>
</dbReference>
<proteinExistence type="predicted"/>
<dbReference type="InterPro" id="IPR011990">
    <property type="entry name" value="TPR-like_helical_dom_sf"/>
</dbReference>
<dbReference type="SMART" id="SM00862">
    <property type="entry name" value="Trans_reg_C"/>
    <property type="match status" value="1"/>
</dbReference>